<evidence type="ECO:0000313" key="2">
    <source>
        <dbReference type="Proteomes" id="UP001438707"/>
    </source>
</evidence>
<proteinExistence type="predicted"/>
<sequence>MSTTRSLSTCRDVTTGLRISAAAAAEQRTKLIEAVCRRSEELRDLASGRIYDLQREDDFAALRRRHSCLAPALQEDPAGSLEGGSTLANRRPLLESERASGDVQAAEASDEGSETGLLALRFILNKMVGRQAADRGDDSLYDFHVTNLFANLKSASASLFNPGIELFHDVLAFRKIAYTSWLGAKSKEPIEPAAATRKFLASLCWLHGFQERARGDACCTDSCTHEMFGLIRSDCAAMDPEDHKLFKEVFTGMRGDSTVPERPEATLHGKVDALMNRMDTLMAVMKPSAGNHAEWTAIDRV</sequence>
<reference evidence="1 2" key="1">
    <citation type="journal article" date="2024" name="Nat. Commun.">
        <title>Phylogenomics reveals the evolutionary origins of lichenization in chlorophyte algae.</title>
        <authorList>
            <person name="Puginier C."/>
            <person name="Libourel C."/>
            <person name="Otte J."/>
            <person name="Skaloud P."/>
            <person name="Haon M."/>
            <person name="Grisel S."/>
            <person name="Petersen M."/>
            <person name="Berrin J.G."/>
            <person name="Delaux P.M."/>
            <person name="Dal Grande F."/>
            <person name="Keller J."/>
        </authorList>
    </citation>
    <scope>NUCLEOTIDE SEQUENCE [LARGE SCALE GENOMIC DNA]</scope>
    <source>
        <strain evidence="1 2">SAG 2145</strain>
    </source>
</reference>
<comment type="caution">
    <text evidence="1">The sequence shown here is derived from an EMBL/GenBank/DDBJ whole genome shotgun (WGS) entry which is preliminary data.</text>
</comment>
<accession>A0AAW1Q752</accession>
<organism evidence="1 2">
    <name type="scientific">Apatococcus lobatus</name>
    <dbReference type="NCBI Taxonomy" id="904363"/>
    <lineage>
        <taxon>Eukaryota</taxon>
        <taxon>Viridiplantae</taxon>
        <taxon>Chlorophyta</taxon>
        <taxon>core chlorophytes</taxon>
        <taxon>Trebouxiophyceae</taxon>
        <taxon>Chlorellales</taxon>
        <taxon>Chlorellaceae</taxon>
        <taxon>Apatococcus</taxon>
    </lineage>
</organism>
<dbReference type="Proteomes" id="UP001438707">
    <property type="component" value="Unassembled WGS sequence"/>
</dbReference>
<dbReference type="AlphaFoldDB" id="A0AAW1Q752"/>
<keyword evidence="2" id="KW-1185">Reference proteome</keyword>
<name>A0AAW1Q752_9CHLO</name>
<gene>
    <name evidence="1" type="ORF">WJX74_005183</name>
</gene>
<evidence type="ECO:0000313" key="1">
    <source>
        <dbReference type="EMBL" id="KAK9816119.1"/>
    </source>
</evidence>
<protein>
    <submittedName>
        <fullName evidence="1">Uncharacterized protein</fullName>
    </submittedName>
</protein>
<dbReference type="EMBL" id="JALJOS010000091">
    <property type="protein sequence ID" value="KAK9816119.1"/>
    <property type="molecule type" value="Genomic_DNA"/>
</dbReference>